<evidence type="ECO:0000256" key="3">
    <source>
        <dbReference type="ARBA" id="ARBA00022688"/>
    </source>
</evidence>
<dbReference type="InterPro" id="IPR047809">
    <property type="entry name" value="COQ7_proteobact"/>
</dbReference>
<keyword evidence="8 9" id="KW-0472">Membrane</keyword>
<comment type="cofactor">
    <cofactor evidence="9">
        <name>Fe cation</name>
        <dbReference type="ChEBI" id="CHEBI:24875"/>
    </cofactor>
    <text evidence="9">Binds 2 iron ions per subunit.</text>
</comment>
<dbReference type="InterPro" id="IPR012347">
    <property type="entry name" value="Ferritin-like"/>
</dbReference>
<dbReference type="OrthoDB" id="5192789at2"/>
<evidence type="ECO:0000256" key="2">
    <source>
        <dbReference type="ARBA" id="ARBA00022475"/>
    </source>
</evidence>
<dbReference type="EMBL" id="RHQL01000003">
    <property type="protein sequence ID" value="RRV12200.1"/>
    <property type="molecule type" value="Genomic_DNA"/>
</dbReference>
<dbReference type="InterPro" id="IPR011566">
    <property type="entry name" value="Ubq_synth_Coq7"/>
</dbReference>
<dbReference type="AlphaFoldDB" id="A0A098FVI1"/>
<dbReference type="GO" id="GO:0008682">
    <property type="term" value="F:3-demethoxyubiquinol 3-hydroxylase activity"/>
    <property type="evidence" value="ECO:0007669"/>
    <property type="project" value="UniProtKB-EC"/>
</dbReference>
<feature type="binding site" evidence="9">
    <location>
        <position position="178"/>
    </location>
    <ligand>
        <name>Fe cation</name>
        <dbReference type="ChEBI" id="CHEBI:24875"/>
        <label>1</label>
    </ligand>
</feature>
<dbReference type="HAMAP" id="MF_01658">
    <property type="entry name" value="COQ7"/>
    <property type="match status" value="1"/>
</dbReference>
<evidence type="ECO:0000256" key="1">
    <source>
        <dbReference type="ARBA" id="ARBA00004749"/>
    </source>
</evidence>
<dbReference type="EC" id="1.14.99.60" evidence="9"/>
<evidence type="ECO:0000256" key="8">
    <source>
        <dbReference type="ARBA" id="ARBA00023136"/>
    </source>
</evidence>
<evidence type="ECO:0000313" key="10">
    <source>
        <dbReference type="EMBL" id="RRV12200.1"/>
    </source>
</evidence>
<dbReference type="PANTHER" id="PTHR11237:SF4">
    <property type="entry name" value="5-DEMETHOXYUBIQUINONE HYDROXYLASE, MITOCHONDRIAL"/>
    <property type="match status" value="1"/>
</dbReference>
<dbReference type="InterPro" id="IPR009078">
    <property type="entry name" value="Ferritin-like_SF"/>
</dbReference>
<organism evidence="10 11">
    <name type="scientific">Stutzerimonas xanthomarina</name>
    <dbReference type="NCBI Taxonomy" id="271420"/>
    <lineage>
        <taxon>Bacteria</taxon>
        <taxon>Pseudomonadati</taxon>
        <taxon>Pseudomonadota</taxon>
        <taxon>Gammaproteobacteria</taxon>
        <taxon>Pseudomonadales</taxon>
        <taxon>Pseudomonadaceae</taxon>
        <taxon>Stutzerimonas</taxon>
    </lineage>
</organism>
<evidence type="ECO:0000256" key="5">
    <source>
        <dbReference type="ARBA" id="ARBA00023002"/>
    </source>
</evidence>
<keyword evidence="6 9" id="KW-0408">Iron</keyword>
<dbReference type="UniPathway" id="UPA00232"/>
<dbReference type="GO" id="GO:0046872">
    <property type="term" value="F:metal ion binding"/>
    <property type="evidence" value="ECO:0007669"/>
    <property type="project" value="UniProtKB-KW"/>
</dbReference>
<comment type="catalytic activity">
    <reaction evidence="9">
        <text>a 5-methoxy-2-methyl-3-(all-trans-polyprenyl)benzene-1,4-diol + AH2 + O2 = a 3-demethylubiquinol + A + H2O</text>
        <dbReference type="Rhea" id="RHEA:50908"/>
        <dbReference type="Rhea" id="RHEA-COMP:10859"/>
        <dbReference type="Rhea" id="RHEA-COMP:10914"/>
        <dbReference type="ChEBI" id="CHEBI:13193"/>
        <dbReference type="ChEBI" id="CHEBI:15377"/>
        <dbReference type="ChEBI" id="CHEBI:15379"/>
        <dbReference type="ChEBI" id="CHEBI:17499"/>
        <dbReference type="ChEBI" id="CHEBI:84167"/>
        <dbReference type="ChEBI" id="CHEBI:84422"/>
        <dbReference type="EC" id="1.14.99.60"/>
    </reaction>
</comment>
<evidence type="ECO:0000256" key="7">
    <source>
        <dbReference type="ARBA" id="ARBA00023033"/>
    </source>
</evidence>
<feature type="binding site" evidence="9">
    <location>
        <position position="94"/>
    </location>
    <ligand>
        <name>Fe cation</name>
        <dbReference type="ChEBI" id="CHEBI:24875"/>
        <label>2</label>
    </ligand>
</feature>
<comment type="subcellular location">
    <subcellularLocation>
        <location evidence="9">Cell membrane</location>
        <topology evidence="9">Peripheral membrane protein</topology>
    </subcellularLocation>
</comment>
<keyword evidence="5 9" id="KW-0560">Oxidoreductase</keyword>
<dbReference type="GeneID" id="302374579"/>
<evidence type="ECO:0000256" key="4">
    <source>
        <dbReference type="ARBA" id="ARBA00022723"/>
    </source>
</evidence>
<dbReference type="Gene3D" id="1.20.1260.10">
    <property type="match status" value="1"/>
</dbReference>
<dbReference type="FunFam" id="1.20.1260.10:FF:000013">
    <property type="entry name" value="2-nonaprenyl-3-methyl-6-methoxy-1,4-benzoquinol hydroxylase"/>
    <property type="match status" value="1"/>
</dbReference>
<sequence>MTSQRHYSPADRLLMQADSALRTLLPFSGQPARPSPAVLKNEAELSESETRHVAGLMRINHTGEVCAQALYQGQALTARLPQVRRAMEQAADEEIDHLAWCEQRIRQLGSHTSVLNPLFYGLSFGIGATAGLISDRISLGFVAATEDQVCKHLDEHLGQLPASDDKSRAILEQMREDEQQHSTAAIEAGGLRFPAPVKFGMSLVSKVMTKATYRI</sequence>
<feature type="binding site" evidence="9">
    <location>
        <position position="181"/>
    </location>
    <ligand>
        <name>Fe cation</name>
        <dbReference type="ChEBI" id="CHEBI:24875"/>
        <label>2</label>
    </ligand>
</feature>
<dbReference type="SUPFAM" id="SSF47240">
    <property type="entry name" value="Ferritin-like"/>
    <property type="match status" value="1"/>
</dbReference>
<dbReference type="RefSeq" id="WP_023445868.1">
    <property type="nucleotide sequence ID" value="NZ_RHQL01000003.1"/>
</dbReference>
<dbReference type="Pfam" id="PF03232">
    <property type="entry name" value="COQ7"/>
    <property type="match status" value="1"/>
</dbReference>
<evidence type="ECO:0000256" key="6">
    <source>
        <dbReference type="ARBA" id="ARBA00023004"/>
    </source>
</evidence>
<reference evidence="10 11" key="1">
    <citation type="submission" date="2018-10" db="EMBL/GenBank/DDBJ databases">
        <title>Transmission dynamics of multidrug resistant bacteria on intensive care unit surfaces.</title>
        <authorList>
            <person name="D'Souza A.W."/>
            <person name="Potter R.F."/>
            <person name="Wallace M."/>
            <person name="Shupe A."/>
            <person name="Patel S."/>
            <person name="Sun S."/>
            <person name="Gul D."/>
            <person name="Kwon J.H."/>
            <person name="Andleeb S."/>
            <person name="Burnham C.-A.D."/>
            <person name="Dantas G."/>
        </authorList>
    </citation>
    <scope>NUCLEOTIDE SEQUENCE [LARGE SCALE GENOMIC DNA]</scope>
    <source>
        <strain evidence="10 11">PX_177</strain>
    </source>
</reference>
<feature type="binding site" evidence="9">
    <location>
        <position position="94"/>
    </location>
    <ligand>
        <name>Fe cation</name>
        <dbReference type="ChEBI" id="CHEBI:24875"/>
        <label>1</label>
    </ligand>
</feature>
<proteinExistence type="inferred from homology"/>
<comment type="pathway">
    <text evidence="1 9">Cofactor biosynthesis; ubiquinone biosynthesis.</text>
</comment>
<keyword evidence="3 9" id="KW-0831">Ubiquinone biosynthesis</keyword>
<evidence type="ECO:0000256" key="9">
    <source>
        <dbReference type="HAMAP-Rule" id="MF_01658"/>
    </source>
</evidence>
<feature type="binding site" evidence="9">
    <location>
        <position position="178"/>
    </location>
    <ligand>
        <name>Fe cation</name>
        <dbReference type="ChEBI" id="CHEBI:24875"/>
        <label>2</label>
    </ligand>
</feature>
<dbReference type="PANTHER" id="PTHR11237">
    <property type="entry name" value="COENZYME Q10 BIOSYNTHESIS PROTEIN 7"/>
    <property type="match status" value="1"/>
</dbReference>
<keyword evidence="4 9" id="KW-0479">Metal-binding</keyword>
<comment type="similarity">
    <text evidence="9">Belongs to the COQ7 family.</text>
</comment>
<gene>
    <name evidence="9 10" type="primary">coq7</name>
    <name evidence="10" type="ORF">EGJ28_07825</name>
</gene>
<dbReference type="NCBIfam" id="NF033656">
    <property type="entry name" value="DMQ_monoox_COQ7"/>
    <property type="match status" value="1"/>
</dbReference>
<keyword evidence="2 9" id="KW-1003">Cell membrane</keyword>
<evidence type="ECO:0000313" key="11">
    <source>
        <dbReference type="Proteomes" id="UP000276506"/>
    </source>
</evidence>
<accession>A0A098FVI1</accession>
<feature type="binding site" evidence="9">
    <location>
        <position position="64"/>
    </location>
    <ligand>
        <name>Fe cation</name>
        <dbReference type="ChEBI" id="CHEBI:24875"/>
        <label>1</label>
    </ligand>
</feature>
<protein>
    <recommendedName>
        <fullName evidence="9">3-demethoxyubiquinol 3-hydroxylase</fullName>
        <shortName evidence="9">DMQ hydroxylase</shortName>
        <ecNumber evidence="9">1.14.99.60</ecNumber>
    </recommendedName>
    <alternativeName>
        <fullName evidence="9">2-nonaprenyl-3-methyl-6-methoxy-1,4-benzoquinol hydroxylase</fullName>
    </alternativeName>
</protein>
<dbReference type="Proteomes" id="UP000276506">
    <property type="component" value="Unassembled WGS sequence"/>
</dbReference>
<comment type="caution">
    <text evidence="10">The sequence shown here is derived from an EMBL/GenBank/DDBJ whole genome shotgun (WGS) entry which is preliminary data.</text>
</comment>
<feature type="binding site" evidence="9">
    <location>
        <position position="97"/>
    </location>
    <ligand>
        <name>Fe cation</name>
        <dbReference type="ChEBI" id="CHEBI:24875"/>
        <label>1</label>
    </ligand>
</feature>
<dbReference type="CDD" id="cd01042">
    <property type="entry name" value="DMQH"/>
    <property type="match status" value="1"/>
</dbReference>
<dbReference type="GO" id="GO:0006744">
    <property type="term" value="P:ubiquinone biosynthetic process"/>
    <property type="evidence" value="ECO:0007669"/>
    <property type="project" value="UniProtKB-UniRule"/>
</dbReference>
<keyword evidence="7 9" id="KW-0503">Monooxygenase</keyword>
<dbReference type="STRING" id="271420.SAMN05216535_0871"/>
<feature type="binding site" evidence="9">
    <location>
        <position position="146"/>
    </location>
    <ligand>
        <name>Fe cation</name>
        <dbReference type="ChEBI" id="CHEBI:24875"/>
        <label>2</label>
    </ligand>
</feature>
<name>A0A098FVI1_9GAMM</name>
<dbReference type="GO" id="GO:0005886">
    <property type="term" value="C:plasma membrane"/>
    <property type="evidence" value="ECO:0007669"/>
    <property type="project" value="UniProtKB-SubCell"/>
</dbReference>
<comment type="function">
    <text evidence="9">Catalyzes the hydroxylation of 2-nonaprenyl-3-methyl-6-methoxy-1,4-benzoquinol during ubiquinone biosynthesis.</text>
</comment>